<dbReference type="SUPFAM" id="SSF52540">
    <property type="entry name" value="P-loop containing nucleoside triphosphate hydrolases"/>
    <property type="match status" value="1"/>
</dbReference>
<sequence>MSTGPVPRIRDGNGTFDIRFPLRRLATHSLDGSEPIRALTAVGDGVDDAKGPLGLNILHVPSNPTFDFIFVHGLGGGSRKTWSKTGSVKDHWPAEWLPKDPAFQNVRVHSYGYNSDWTKGNSTCLNIHHIAKSFLAELAISPHLEGSQTNLVLIGHSMGGLVIKKAYMLARQDPLYQSLAARIRVFFFLGTPHRGSDSAKLLKNILQIAASAPDYVTDLVRGSEAIRTINDEFRHYSDGVELWSLYETQKLSVKGFSAMIVDPDSATLGYRGERQIPVNADHRSICKFNTPHDANYLTIRNSLACAIRGITDPRTLDPRVVAADERSLHESELTIKHTSQQMIRRDLATFLAITDDVDDDLFAVQDARADGTCRWLLDKAWYQTWKTAVFNRQCLLWMHGKPATGKTVLSGFAIDDIRQSGSSCSYHFFRHSHNSKSKLSSCLRSLAFQMAMQDQVIFATLSKLQKANPNLDVENERSLWRTLFMSGILPALPRPQFWILDGLDECSNATLLFDSVLRNLGGCAQPVRILITSRETLELHRSFTSLGSERLVQEQISTEETLPDIERLVRSRAEAFVVVDDERRNELIQEVICKSRGLFLWTQLVLDELSNAFSEEAMKQVLEEVPRGMEPLYHRALQMMTRATRAKPIIKRILEWTVCALRPLTVLELNACLEIQLKDKFPRLQDTIATLCGQLVTVDKHQRVQVIHETAREFLLDGNLNSELAINRLQAHTDIARVCLTFLTGSELRPERVGRRLNSTSQASLKKRSPIYAYACSAFSYHLARADPCNNDLLSLLSIFLKANILTWIKENAEAKSLVPMVQCAKELKTYTDQCMAERSPLYRELQLLKGWATDLQRIVGKFSGALLTSPSAIYSLIPPLCPEQSAIHGTTISGKRISILGLANLQWDDRLSCIDLRQEKASAICYGIEFLAVGVTGGRVRLYHARSCQEYRSLNHGEIVRHICFRPNSDLVASCGLESIVIWNIRSGDQLHVLTSPKKCVALWFEEDCLFALSSRNEICSWDCGTEGVARQKSTITLSDSPHEDSGIIRQVPCAVSIGITHKMMAIAYSGKPIILWDLQGDQFYGDCGKRLEGGETSTHPIQALQINPNSDIELLAASYLDGDLVILDPFSNREMERKRACCHTLGASADGRLLAGGSGAGVIQIFLFDTLKLLYKVRTSDLWIKHLAFSPDGMNLADLRDSQCNIWVPPVLLAGSMDDDVSEETPITNNHASHQQTEPRVECIAVMADGVLCGKEDGSVNLCDLRGNHLAHPLYSHRAAVYILLWVPSGRLVVSVCISNRLFVWSLSDLKPTLRQNSQNKHECLLDTRVNCNGNTVRYVVAGHAPTKLILSTRTTDHLWDLATAAEESSKTWGSGSETRIWVQHPTSPDHVVCIRPTAADVYAWHTWSSSAVVSIDLGFSLLGLQLKSQPLLYGDGESRIVLELEELDGSSDTKHIIALCLSQRTFPTSETDGTSTQSHSCPIKPALGLHARSTVLQPQYQPEVSRHIANTAPLHDNPEQGHTAISFYYPEHILRRLAHVIGIRRDGHRTRLVFLDISSWVCSTILPAGDARQRGRPTKDINSNSYSYTRHFFIPYEWLSGVRHLIGGIARGQDVVLAKKGDVAIVKGGFDFEERVDVSPSSANARSDHAGSDKEGPAS</sequence>
<protein>
    <recommendedName>
        <fullName evidence="2 5">GPI inositol-deacylase</fullName>
        <ecNumber evidence="5">3.1.-.-</ecNumber>
    </recommendedName>
</protein>
<dbReference type="InterPro" id="IPR036322">
    <property type="entry name" value="WD40_repeat_dom_sf"/>
</dbReference>
<dbReference type="Gene3D" id="2.130.10.10">
    <property type="entry name" value="YVTN repeat-like/Quinoprotein amine dehydrogenase"/>
    <property type="match status" value="2"/>
</dbReference>
<feature type="domain" description="Nephrocystin 3-like N-terminal" evidence="9">
    <location>
        <begin position="371"/>
        <end position="534"/>
    </location>
</feature>
<comment type="subcellular location">
    <subcellularLocation>
        <location evidence="5">Endoplasmic reticulum membrane</location>
    </subcellularLocation>
</comment>
<evidence type="ECO:0000313" key="11">
    <source>
        <dbReference type="Proteomes" id="UP001303160"/>
    </source>
</evidence>
<evidence type="ECO:0000259" key="7">
    <source>
        <dbReference type="Pfam" id="PF07819"/>
    </source>
</evidence>
<dbReference type="Proteomes" id="UP001303160">
    <property type="component" value="Unassembled WGS sequence"/>
</dbReference>
<evidence type="ECO:0000259" key="9">
    <source>
        <dbReference type="Pfam" id="PF24883"/>
    </source>
</evidence>
<dbReference type="PROSITE" id="PS50082">
    <property type="entry name" value="WD_REPEATS_2"/>
    <property type="match status" value="1"/>
</dbReference>
<dbReference type="PANTHER" id="PTHR10039">
    <property type="entry name" value="AMELOGENIN"/>
    <property type="match status" value="1"/>
</dbReference>
<dbReference type="InterPro" id="IPR011044">
    <property type="entry name" value="Quino_amine_DH_bsu"/>
</dbReference>
<evidence type="ECO:0000313" key="10">
    <source>
        <dbReference type="EMBL" id="KAK4198284.1"/>
    </source>
</evidence>
<dbReference type="Gene3D" id="3.40.50.300">
    <property type="entry name" value="P-loop containing nucleotide triphosphate hydrolases"/>
    <property type="match status" value="1"/>
</dbReference>
<dbReference type="SUPFAM" id="SSF50969">
    <property type="entry name" value="YVTN repeat-like/Quinoprotein amine dehydrogenase"/>
    <property type="match status" value="1"/>
</dbReference>
<feature type="domain" description="GPI inositol-deacylase winged helix" evidence="8">
    <location>
        <begin position="638"/>
        <end position="727"/>
    </location>
</feature>
<feature type="repeat" description="WD" evidence="4">
    <location>
        <begin position="1276"/>
        <end position="1317"/>
    </location>
</feature>
<organism evidence="10 11">
    <name type="scientific">Triangularia verruculosa</name>
    <dbReference type="NCBI Taxonomy" id="2587418"/>
    <lineage>
        <taxon>Eukaryota</taxon>
        <taxon>Fungi</taxon>
        <taxon>Dikarya</taxon>
        <taxon>Ascomycota</taxon>
        <taxon>Pezizomycotina</taxon>
        <taxon>Sordariomycetes</taxon>
        <taxon>Sordariomycetidae</taxon>
        <taxon>Sordariales</taxon>
        <taxon>Podosporaceae</taxon>
        <taxon>Triangularia</taxon>
    </lineage>
</organism>
<dbReference type="InterPro" id="IPR054471">
    <property type="entry name" value="GPIID_WHD"/>
</dbReference>
<evidence type="ECO:0000256" key="5">
    <source>
        <dbReference type="RuleBase" id="RU365011"/>
    </source>
</evidence>
<dbReference type="InterPro" id="IPR056884">
    <property type="entry name" value="NPHP3-like_N"/>
</dbReference>
<feature type="region of interest" description="Disordered" evidence="6">
    <location>
        <begin position="1639"/>
        <end position="1662"/>
    </location>
</feature>
<evidence type="ECO:0000256" key="2">
    <source>
        <dbReference type="ARBA" id="ARBA00015856"/>
    </source>
</evidence>
<dbReference type="GO" id="GO:0016788">
    <property type="term" value="F:hydrolase activity, acting on ester bonds"/>
    <property type="evidence" value="ECO:0007669"/>
    <property type="project" value="InterPro"/>
</dbReference>
<dbReference type="PANTHER" id="PTHR10039:SF16">
    <property type="entry name" value="GPI INOSITOL-DEACYLASE"/>
    <property type="match status" value="1"/>
</dbReference>
<dbReference type="Pfam" id="PF07819">
    <property type="entry name" value="PGAP1"/>
    <property type="match status" value="1"/>
</dbReference>
<feature type="domain" description="GPI inositol-deacylase PGAP1-like alpha/beta" evidence="7">
    <location>
        <begin position="69"/>
        <end position="196"/>
    </location>
</feature>
<accession>A0AAN6XD13</accession>
<evidence type="ECO:0000256" key="1">
    <source>
        <dbReference type="ARBA" id="ARBA00003496"/>
    </source>
</evidence>
<dbReference type="SUPFAM" id="SSF53474">
    <property type="entry name" value="alpha/beta-Hydrolases"/>
    <property type="match status" value="1"/>
</dbReference>
<dbReference type="Pfam" id="PF24883">
    <property type="entry name" value="NPHP3_N"/>
    <property type="match status" value="1"/>
</dbReference>
<dbReference type="EC" id="3.1.-.-" evidence="5"/>
<keyword evidence="5" id="KW-0653">Protein transport</keyword>
<reference evidence="10" key="1">
    <citation type="journal article" date="2023" name="Mol. Phylogenet. Evol.">
        <title>Genome-scale phylogeny and comparative genomics of the fungal order Sordariales.</title>
        <authorList>
            <person name="Hensen N."/>
            <person name="Bonometti L."/>
            <person name="Westerberg I."/>
            <person name="Brannstrom I.O."/>
            <person name="Guillou S."/>
            <person name="Cros-Aarteil S."/>
            <person name="Calhoun S."/>
            <person name="Haridas S."/>
            <person name="Kuo A."/>
            <person name="Mondo S."/>
            <person name="Pangilinan J."/>
            <person name="Riley R."/>
            <person name="LaButti K."/>
            <person name="Andreopoulos B."/>
            <person name="Lipzen A."/>
            <person name="Chen C."/>
            <person name="Yan M."/>
            <person name="Daum C."/>
            <person name="Ng V."/>
            <person name="Clum A."/>
            <person name="Steindorff A."/>
            <person name="Ohm R.A."/>
            <person name="Martin F."/>
            <person name="Silar P."/>
            <person name="Natvig D.O."/>
            <person name="Lalanne C."/>
            <person name="Gautier V."/>
            <person name="Ament-Velasquez S.L."/>
            <person name="Kruys A."/>
            <person name="Hutchinson M.I."/>
            <person name="Powell A.J."/>
            <person name="Barry K."/>
            <person name="Miller A.N."/>
            <person name="Grigoriev I.V."/>
            <person name="Debuchy R."/>
            <person name="Gladieux P."/>
            <person name="Hiltunen Thoren M."/>
            <person name="Johannesson H."/>
        </authorList>
    </citation>
    <scope>NUCLEOTIDE SEQUENCE</scope>
    <source>
        <strain evidence="10">CBS 315.58</strain>
    </source>
</reference>
<keyword evidence="5" id="KW-0472">Membrane</keyword>
<evidence type="ECO:0000256" key="4">
    <source>
        <dbReference type="PROSITE-ProRule" id="PRU00221"/>
    </source>
</evidence>
<comment type="caution">
    <text evidence="10">The sequence shown here is derived from an EMBL/GenBank/DDBJ whole genome shotgun (WGS) entry which is preliminary data.</text>
</comment>
<keyword evidence="11" id="KW-1185">Reference proteome</keyword>
<evidence type="ECO:0000256" key="3">
    <source>
        <dbReference type="ARBA" id="ARBA00022737"/>
    </source>
</evidence>
<dbReference type="InterPro" id="IPR027417">
    <property type="entry name" value="P-loop_NTPase"/>
</dbReference>
<dbReference type="InterPro" id="IPR001680">
    <property type="entry name" value="WD40_rpt"/>
</dbReference>
<evidence type="ECO:0000256" key="6">
    <source>
        <dbReference type="SAM" id="MobiDB-lite"/>
    </source>
</evidence>
<keyword evidence="5" id="KW-0378">Hydrolase</keyword>
<dbReference type="InterPro" id="IPR012908">
    <property type="entry name" value="PGAP1-ab_dom-like"/>
</dbReference>
<dbReference type="Gene3D" id="3.40.50.1820">
    <property type="entry name" value="alpha/beta hydrolase"/>
    <property type="match status" value="1"/>
</dbReference>
<gene>
    <name evidence="10" type="ORF">QBC40DRAFT_331593</name>
</gene>
<comment type="function">
    <text evidence="1 5">Involved in inositol deacylation of GPI-anchored proteins which plays important roles in the quality control and ER-associated degradation of GPI-anchored proteins.</text>
</comment>
<dbReference type="SMART" id="SM00320">
    <property type="entry name" value="WD40"/>
    <property type="match status" value="6"/>
</dbReference>
<comment type="similarity">
    <text evidence="5">Belongs to the GPI inositol-deacylase family.</text>
</comment>
<evidence type="ECO:0000259" key="8">
    <source>
        <dbReference type="Pfam" id="PF22939"/>
    </source>
</evidence>
<dbReference type="GO" id="GO:0005789">
    <property type="term" value="C:endoplasmic reticulum membrane"/>
    <property type="evidence" value="ECO:0007669"/>
    <property type="project" value="UniProtKB-SubCell"/>
</dbReference>
<keyword evidence="4" id="KW-0853">WD repeat</keyword>
<keyword evidence="5" id="KW-0813">Transport</keyword>
<keyword evidence="5" id="KW-0256">Endoplasmic reticulum</keyword>
<dbReference type="SUPFAM" id="SSF50978">
    <property type="entry name" value="WD40 repeat-like"/>
    <property type="match status" value="1"/>
</dbReference>
<dbReference type="EMBL" id="MU863948">
    <property type="protein sequence ID" value="KAK4198284.1"/>
    <property type="molecule type" value="Genomic_DNA"/>
</dbReference>
<dbReference type="InterPro" id="IPR029058">
    <property type="entry name" value="AB_hydrolase_fold"/>
</dbReference>
<reference evidence="10" key="2">
    <citation type="submission" date="2023-05" db="EMBL/GenBank/DDBJ databases">
        <authorList>
            <consortium name="Lawrence Berkeley National Laboratory"/>
            <person name="Steindorff A."/>
            <person name="Hensen N."/>
            <person name="Bonometti L."/>
            <person name="Westerberg I."/>
            <person name="Brannstrom I.O."/>
            <person name="Guillou S."/>
            <person name="Cros-Aarteil S."/>
            <person name="Calhoun S."/>
            <person name="Haridas S."/>
            <person name="Kuo A."/>
            <person name="Mondo S."/>
            <person name="Pangilinan J."/>
            <person name="Riley R."/>
            <person name="Labutti K."/>
            <person name="Andreopoulos B."/>
            <person name="Lipzen A."/>
            <person name="Chen C."/>
            <person name="Yanf M."/>
            <person name="Daum C."/>
            <person name="Ng V."/>
            <person name="Clum A."/>
            <person name="Ohm R."/>
            <person name="Martin F."/>
            <person name="Silar P."/>
            <person name="Natvig D."/>
            <person name="Lalanne C."/>
            <person name="Gautier V."/>
            <person name="Ament-Velasquez S.L."/>
            <person name="Kruys A."/>
            <person name="Hutchinson M.I."/>
            <person name="Powell A.J."/>
            <person name="Barry K."/>
            <person name="Miller A.N."/>
            <person name="Grigoriev I.V."/>
            <person name="Debuchy R."/>
            <person name="Gladieux P."/>
            <person name="Thoren M.H."/>
            <person name="Johannesson H."/>
        </authorList>
    </citation>
    <scope>NUCLEOTIDE SEQUENCE</scope>
    <source>
        <strain evidence="10">CBS 315.58</strain>
    </source>
</reference>
<dbReference type="Pfam" id="PF00400">
    <property type="entry name" value="WD40"/>
    <property type="match status" value="1"/>
</dbReference>
<feature type="compositionally biased region" description="Basic and acidic residues" evidence="6">
    <location>
        <begin position="1649"/>
        <end position="1662"/>
    </location>
</feature>
<name>A0AAN6XD13_9PEZI</name>
<dbReference type="Pfam" id="PF22939">
    <property type="entry name" value="WHD_GPIID"/>
    <property type="match status" value="1"/>
</dbReference>
<keyword evidence="3" id="KW-0677">Repeat</keyword>
<dbReference type="GO" id="GO:0015031">
    <property type="term" value="P:protein transport"/>
    <property type="evidence" value="ECO:0007669"/>
    <property type="project" value="UniProtKB-KW"/>
</dbReference>
<proteinExistence type="inferred from homology"/>
<dbReference type="InterPro" id="IPR015943">
    <property type="entry name" value="WD40/YVTN_repeat-like_dom_sf"/>
</dbReference>